<proteinExistence type="predicted"/>
<dbReference type="OrthoDB" id="506431at2759"/>
<feature type="region of interest" description="Disordered" evidence="1">
    <location>
        <begin position="1"/>
        <end position="22"/>
    </location>
</feature>
<dbReference type="EMBL" id="KV878211">
    <property type="protein sequence ID" value="OJJ36818.1"/>
    <property type="molecule type" value="Genomic_DNA"/>
</dbReference>
<feature type="region of interest" description="Disordered" evidence="1">
    <location>
        <begin position="88"/>
        <end position="112"/>
    </location>
</feature>
<evidence type="ECO:0000313" key="3">
    <source>
        <dbReference type="EMBL" id="OJJ36818.1"/>
    </source>
</evidence>
<dbReference type="STRING" id="1073089.A0A1L9RPS0"/>
<evidence type="ECO:0000256" key="1">
    <source>
        <dbReference type="SAM" id="MobiDB-lite"/>
    </source>
</evidence>
<dbReference type="GeneID" id="63747731"/>
<dbReference type="VEuPathDB" id="FungiDB:ASPWEDRAFT_181783"/>
<dbReference type="CDD" id="cd03443">
    <property type="entry name" value="PaaI_thioesterase"/>
    <property type="match status" value="1"/>
</dbReference>
<feature type="domain" description="Thioesterase" evidence="2">
    <location>
        <begin position="130"/>
        <end position="208"/>
    </location>
</feature>
<protein>
    <recommendedName>
        <fullName evidence="2">Thioesterase domain-containing protein</fullName>
    </recommendedName>
</protein>
<keyword evidence="4" id="KW-1185">Reference proteome</keyword>
<dbReference type="InterPro" id="IPR006683">
    <property type="entry name" value="Thioestr_dom"/>
</dbReference>
<dbReference type="InterPro" id="IPR029069">
    <property type="entry name" value="HotDog_dom_sf"/>
</dbReference>
<dbReference type="Gene3D" id="3.10.129.10">
    <property type="entry name" value="Hotdog Thioesterase"/>
    <property type="match status" value="1"/>
</dbReference>
<reference evidence="4" key="1">
    <citation type="journal article" date="2017" name="Genome Biol.">
        <title>Comparative genomics reveals high biological diversity and specific adaptations in the industrially and medically important fungal genus Aspergillus.</title>
        <authorList>
            <person name="de Vries R.P."/>
            <person name="Riley R."/>
            <person name="Wiebenga A."/>
            <person name="Aguilar-Osorio G."/>
            <person name="Amillis S."/>
            <person name="Uchima C.A."/>
            <person name="Anderluh G."/>
            <person name="Asadollahi M."/>
            <person name="Askin M."/>
            <person name="Barry K."/>
            <person name="Battaglia E."/>
            <person name="Bayram O."/>
            <person name="Benocci T."/>
            <person name="Braus-Stromeyer S.A."/>
            <person name="Caldana C."/>
            <person name="Canovas D."/>
            <person name="Cerqueira G.C."/>
            <person name="Chen F."/>
            <person name="Chen W."/>
            <person name="Choi C."/>
            <person name="Clum A."/>
            <person name="Dos Santos R.A."/>
            <person name="Damasio A.R."/>
            <person name="Diallinas G."/>
            <person name="Emri T."/>
            <person name="Fekete E."/>
            <person name="Flipphi M."/>
            <person name="Freyberg S."/>
            <person name="Gallo A."/>
            <person name="Gournas C."/>
            <person name="Habgood R."/>
            <person name="Hainaut M."/>
            <person name="Harispe M.L."/>
            <person name="Henrissat B."/>
            <person name="Hilden K.S."/>
            <person name="Hope R."/>
            <person name="Hossain A."/>
            <person name="Karabika E."/>
            <person name="Karaffa L."/>
            <person name="Karanyi Z."/>
            <person name="Krasevec N."/>
            <person name="Kuo A."/>
            <person name="Kusch H."/>
            <person name="LaButti K."/>
            <person name="Lagendijk E.L."/>
            <person name="Lapidus A."/>
            <person name="Levasseur A."/>
            <person name="Lindquist E."/>
            <person name="Lipzen A."/>
            <person name="Logrieco A.F."/>
            <person name="MacCabe A."/>
            <person name="Maekelae M.R."/>
            <person name="Malavazi I."/>
            <person name="Melin P."/>
            <person name="Meyer V."/>
            <person name="Mielnichuk N."/>
            <person name="Miskei M."/>
            <person name="Molnar A.P."/>
            <person name="Mule G."/>
            <person name="Ngan C.Y."/>
            <person name="Orejas M."/>
            <person name="Orosz E."/>
            <person name="Ouedraogo J.P."/>
            <person name="Overkamp K.M."/>
            <person name="Park H.-S."/>
            <person name="Perrone G."/>
            <person name="Piumi F."/>
            <person name="Punt P.J."/>
            <person name="Ram A.F."/>
            <person name="Ramon A."/>
            <person name="Rauscher S."/>
            <person name="Record E."/>
            <person name="Riano-Pachon D.M."/>
            <person name="Robert V."/>
            <person name="Roehrig J."/>
            <person name="Ruller R."/>
            <person name="Salamov A."/>
            <person name="Salih N.S."/>
            <person name="Samson R.A."/>
            <person name="Sandor E."/>
            <person name="Sanguinetti M."/>
            <person name="Schuetze T."/>
            <person name="Sepcic K."/>
            <person name="Shelest E."/>
            <person name="Sherlock G."/>
            <person name="Sophianopoulou V."/>
            <person name="Squina F.M."/>
            <person name="Sun H."/>
            <person name="Susca A."/>
            <person name="Todd R.B."/>
            <person name="Tsang A."/>
            <person name="Unkles S.E."/>
            <person name="van de Wiele N."/>
            <person name="van Rossen-Uffink D."/>
            <person name="Oliveira J.V."/>
            <person name="Vesth T.C."/>
            <person name="Visser J."/>
            <person name="Yu J.-H."/>
            <person name="Zhou M."/>
            <person name="Andersen M.R."/>
            <person name="Archer D.B."/>
            <person name="Baker S.E."/>
            <person name="Benoit I."/>
            <person name="Brakhage A.A."/>
            <person name="Braus G.H."/>
            <person name="Fischer R."/>
            <person name="Frisvad J.C."/>
            <person name="Goldman G.H."/>
            <person name="Houbraken J."/>
            <person name="Oakley B."/>
            <person name="Pocsi I."/>
            <person name="Scazzocchio C."/>
            <person name="Seiboth B."/>
            <person name="vanKuyk P.A."/>
            <person name="Wortman J."/>
            <person name="Dyer P.S."/>
            <person name="Grigoriev I.V."/>
        </authorList>
    </citation>
    <scope>NUCLEOTIDE SEQUENCE [LARGE SCALE GENOMIC DNA]</scope>
    <source>
        <strain evidence="4">DTO 134E9</strain>
    </source>
</reference>
<dbReference type="Pfam" id="PF03061">
    <property type="entry name" value="4HBT"/>
    <property type="match status" value="1"/>
</dbReference>
<dbReference type="SUPFAM" id="SSF54637">
    <property type="entry name" value="Thioesterase/thiol ester dehydrase-isomerase"/>
    <property type="match status" value="1"/>
</dbReference>
<dbReference type="RefSeq" id="XP_040690494.1">
    <property type="nucleotide sequence ID" value="XM_040831883.1"/>
</dbReference>
<sequence>MTNDHPPSAPPPDSVMTQPLSSSLSLDHFRSLPWASSLLASPDYYPIHTWSRLPKPSTGEDGFFSGTLASSSTIPHCLTIRRRDLIPPSPEAPAWPAPTASPSSPPSPNPPDAMMLLSLENPGVCGHPSTAHGGVIATLLDETMSLAVALHTASGGHPRGQIYTSQLDVRYRKPLQVPGLVMVKARVVARVGRKFWVRAQVVQEEDAQSTGGHLEWAKRKLVMTDAMAFWLETIPKL</sequence>
<gene>
    <name evidence="3" type="ORF">ASPWEDRAFT_181783</name>
</gene>
<dbReference type="AlphaFoldDB" id="A0A1L9RPS0"/>
<evidence type="ECO:0000259" key="2">
    <source>
        <dbReference type="Pfam" id="PF03061"/>
    </source>
</evidence>
<evidence type="ECO:0000313" key="4">
    <source>
        <dbReference type="Proteomes" id="UP000184383"/>
    </source>
</evidence>
<dbReference type="PANTHER" id="PTHR47260">
    <property type="entry name" value="UPF0644 PROTEIN PB2B4.06"/>
    <property type="match status" value="1"/>
</dbReference>
<accession>A0A1L9RPS0</accession>
<dbReference type="PANTHER" id="PTHR47260:SF3">
    <property type="entry name" value="THIOESTERASE FAMILY PROTEIN (AFU_ORTHOLOGUE AFUA_7G03960)"/>
    <property type="match status" value="1"/>
</dbReference>
<dbReference type="Proteomes" id="UP000184383">
    <property type="component" value="Unassembled WGS sequence"/>
</dbReference>
<name>A0A1L9RPS0_ASPWE</name>
<dbReference type="InterPro" id="IPR052061">
    <property type="entry name" value="PTE-AB_protein"/>
</dbReference>
<organism evidence="3 4">
    <name type="scientific">Aspergillus wentii DTO 134E9</name>
    <dbReference type="NCBI Taxonomy" id="1073089"/>
    <lineage>
        <taxon>Eukaryota</taxon>
        <taxon>Fungi</taxon>
        <taxon>Dikarya</taxon>
        <taxon>Ascomycota</taxon>
        <taxon>Pezizomycotina</taxon>
        <taxon>Eurotiomycetes</taxon>
        <taxon>Eurotiomycetidae</taxon>
        <taxon>Eurotiales</taxon>
        <taxon>Aspergillaceae</taxon>
        <taxon>Aspergillus</taxon>
        <taxon>Aspergillus subgen. Cremei</taxon>
    </lineage>
</organism>